<organism evidence="2 3">
    <name type="scientific">Coccidioides posadasii RMSCC 3488</name>
    <dbReference type="NCBI Taxonomy" id="454284"/>
    <lineage>
        <taxon>Eukaryota</taxon>
        <taxon>Fungi</taxon>
        <taxon>Dikarya</taxon>
        <taxon>Ascomycota</taxon>
        <taxon>Pezizomycotina</taxon>
        <taxon>Eurotiomycetes</taxon>
        <taxon>Eurotiomycetidae</taxon>
        <taxon>Onygenales</taxon>
        <taxon>Onygenaceae</taxon>
        <taxon>Coccidioides</taxon>
    </lineage>
</organism>
<feature type="region of interest" description="Disordered" evidence="1">
    <location>
        <begin position="1"/>
        <end position="42"/>
    </location>
</feature>
<reference evidence="3" key="3">
    <citation type="journal article" date="2010" name="Genome Res.">
        <title>Population genomic sequencing of Coccidioides fungi reveals recent hybridization and transposon control.</title>
        <authorList>
            <person name="Neafsey D.E."/>
            <person name="Barker B.M."/>
            <person name="Sharpton T.J."/>
            <person name="Stajich J.E."/>
            <person name="Park D.J."/>
            <person name="Whiston E."/>
            <person name="Hung C.-Y."/>
            <person name="McMahan C."/>
            <person name="White J."/>
            <person name="Sykes S."/>
            <person name="Heiman D."/>
            <person name="Young S."/>
            <person name="Zeng Q."/>
            <person name="Abouelleil A."/>
            <person name="Aftuck L."/>
            <person name="Bessette D."/>
            <person name="Brown A."/>
            <person name="FitzGerald M."/>
            <person name="Lui A."/>
            <person name="Macdonald J.P."/>
            <person name="Priest M."/>
            <person name="Orbach M.J."/>
            <person name="Galgiani J.N."/>
            <person name="Kirkland T.N."/>
            <person name="Cole G.T."/>
            <person name="Birren B.W."/>
            <person name="Henn M.R."/>
            <person name="Taylor J.W."/>
            <person name="Rounsley S.D."/>
        </authorList>
    </citation>
    <scope>NUCLEOTIDE SEQUENCE [LARGE SCALE GENOMIC DNA]</scope>
    <source>
        <strain evidence="3">RMSCC 3488</strain>
    </source>
</reference>
<dbReference type="AlphaFoldDB" id="A0A0J6F5A4"/>
<evidence type="ECO:0000256" key="1">
    <source>
        <dbReference type="SAM" id="MobiDB-lite"/>
    </source>
</evidence>
<evidence type="ECO:0000313" key="3">
    <source>
        <dbReference type="Proteomes" id="UP000054567"/>
    </source>
</evidence>
<accession>A0A0J6F5A4</accession>
<dbReference type="Proteomes" id="UP000054567">
    <property type="component" value="Unassembled WGS sequence"/>
</dbReference>
<sequence length="104" mass="11127">MANLKISPRLKRQLSMTASHRSSPQATIGIRKVGAESKEDPNRPAEVLHGLRAVNGQNSVYATIAGVSGPIENTSEIASSFPCPRPCFTPQNAAITYGNNRLPI</sequence>
<gene>
    <name evidence="2" type="ORF">CPAG_00832</name>
</gene>
<evidence type="ECO:0000313" key="2">
    <source>
        <dbReference type="EMBL" id="KMM64480.1"/>
    </source>
</evidence>
<dbReference type="EMBL" id="DS268109">
    <property type="protein sequence ID" value="KMM64480.1"/>
    <property type="molecule type" value="Genomic_DNA"/>
</dbReference>
<protein>
    <submittedName>
        <fullName evidence="2">Uncharacterized protein</fullName>
    </submittedName>
</protein>
<reference evidence="2 3" key="1">
    <citation type="submission" date="2007-06" db="EMBL/GenBank/DDBJ databases">
        <title>The Genome Sequence of Coccidioides posadasii RMSCC_3488.</title>
        <authorList>
            <consortium name="Coccidioides Genome Resources Consortium"/>
            <consortium name="The Broad Institute Genome Sequencing Platform"/>
            <person name="Henn M.R."/>
            <person name="Sykes S."/>
            <person name="Young S."/>
            <person name="Jaffe D."/>
            <person name="Berlin A."/>
            <person name="Alvarez P."/>
            <person name="Butler J."/>
            <person name="Gnerre S."/>
            <person name="Grabherr M."/>
            <person name="Mauceli E."/>
            <person name="Brockman W."/>
            <person name="Kodira C."/>
            <person name="Alvarado L."/>
            <person name="Zeng Q."/>
            <person name="Crawford M."/>
            <person name="Antoine C."/>
            <person name="Devon K."/>
            <person name="Galgiani J."/>
            <person name="Orsborn K."/>
            <person name="Lewis M.L."/>
            <person name="Nusbaum C."/>
            <person name="Galagan J."/>
            <person name="Birren B."/>
        </authorList>
    </citation>
    <scope>NUCLEOTIDE SEQUENCE [LARGE SCALE GENOMIC DNA]</scope>
    <source>
        <strain evidence="2 3">RMSCC 3488</strain>
    </source>
</reference>
<name>A0A0J6F5A4_COCPO</name>
<proteinExistence type="predicted"/>
<dbReference type="VEuPathDB" id="FungiDB:CPAG_00832"/>
<reference evidence="3" key="2">
    <citation type="journal article" date="2009" name="Genome Res.">
        <title>Comparative genomic analyses of the human fungal pathogens Coccidioides and their relatives.</title>
        <authorList>
            <person name="Sharpton T.J."/>
            <person name="Stajich J.E."/>
            <person name="Rounsley S.D."/>
            <person name="Gardner M.J."/>
            <person name="Wortman J.R."/>
            <person name="Jordar V.S."/>
            <person name="Maiti R."/>
            <person name="Kodira C.D."/>
            <person name="Neafsey D.E."/>
            <person name="Zeng Q."/>
            <person name="Hung C.-Y."/>
            <person name="McMahan C."/>
            <person name="Muszewska A."/>
            <person name="Grynberg M."/>
            <person name="Mandel M.A."/>
            <person name="Kellner E.M."/>
            <person name="Barker B.M."/>
            <person name="Galgiani J.N."/>
            <person name="Orbach M.J."/>
            <person name="Kirkland T.N."/>
            <person name="Cole G.T."/>
            <person name="Henn M.R."/>
            <person name="Birren B.W."/>
            <person name="Taylor J.W."/>
        </authorList>
    </citation>
    <scope>NUCLEOTIDE SEQUENCE [LARGE SCALE GENOMIC DNA]</scope>
    <source>
        <strain evidence="3">RMSCC 3488</strain>
    </source>
</reference>
<feature type="compositionally biased region" description="Basic and acidic residues" evidence="1">
    <location>
        <begin position="33"/>
        <end position="42"/>
    </location>
</feature>
<feature type="compositionally biased region" description="Polar residues" evidence="1">
    <location>
        <begin position="14"/>
        <end position="26"/>
    </location>
</feature>